<feature type="transmembrane region" description="Helical" evidence="3">
    <location>
        <begin position="757"/>
        <end position="776"/>
    </location>
</feature>
<feature type="domain" description="SSD" evidence="4">
    <location>
        <begin position="701"/>
        <end position="848"/>
    </location>
</feature>
<evidence type="ECO:0000256" key="2">
    <source>
        <dbReference type="SAM" id="MobiDB-lite"/>
    </source>
</evidence>
<keyword evidence="6" id="KW-1185">Reference proteome</keyword>
<proteinExistence type="inferred from homology"/>
<dbReference type="PANTHER" id="PTHR10796:SF92">
    <property type="entry name" value="PATCHED-RELATED, ISOFORM A"/>
    <property type="match status" value="1"/>
</dbReference>
<feature type="transmembrane region" description="Helical" evidence="3">
    <location>
        <begin position="700"/>
        <end position="719"/>
    </location>
</feature>
<feature type="transmembrane region" description="Helical" evidence="3">
    <location>
        <begin position="796"/>
        <end position="815"/>
    </location>
</feature>
<keyword evidence="3" id="KW-1133">Transmembrane helix</keyword>
<feature type="compositionally biased region" description="Basic and acidic residues" evidence="2">
    <location>
        <begin position="911"/>
        <end position="946"/>
    </location>
</feature>
<comment type="caution">
    <text evidence="5">The sequence shown here is derived from an EMBL/GenBank/DDBJ whole genome shotgun (WGS) entry which is preliminary data.</text>
</comment>
<evidence type="ECO:0000259" key="4">
    <source>
        <dbReference type="PROSITE" id="PS50156"/>
    </source>
</evidence>
<dbReference type="Pfam" id="PF12349">
    <property type="entry name" value="Sterol-sensing"/>
    <property type="match status" value="1"/>
</dbReference>
<dbReference type="InterPro" id="IPR053958">
    <property type="entry name" value="HMGCR/SNAP/NPC1-like_SSD"/>
</dbReference>
<dbReference type="InterPro" id="IPR051697">
    <property type="entry name" value="Patched_domain-protein"/>
</dbReference>
<feature type="non-terminal residue" evidence="5">
    <location>
        <position position="1"/>
    </location>
</feature>
<feature type="transmembrane region" description="Helical" evidence="3">
    <location>
        <begin position="58"/>
        <end position="79"/>
    </location>
</feature>
<feature type="compositionally biased region" description="Acidic residues" evidence="2">
    <location>
        <begin position="868"/>
        <end position="880"/>
    </location>
</feature>
<feature type="compositionally biased region" description="Polar residues" evidence="2">
    <location>
        <begin position="980"/>
        <end position="995"/>
    </location>
</feature>
<protein>
    <recommendedName>
        <fullName evidence="4">SSD domain-containing protein</fullName>
    </recommendedName>
</protein>
<keyword evidence="3" id="KW-0812">Transmembrane</keyword>
<feature type="transmembrane region" description="Helical" evidence="3">
    <location>
        <begin position="348"/>
        <end position="370"/>
    </location>
</feature>
<evidence type="ECO:0000256" key="1">
    <source>
        <dbReference type="ARBA" id="ARBA00005585"/>
    </source>
</evidence>
<evidence type="ECO:0000256" key="3">
    <source>
        <dbReference type="SAM" id="Phobius"/>
    </source>
</evidence>
<dbReference type="AlphaFoldDB" id="A0A3M6TE82"/>
<feature type="transmembrane region" description="Helical" evidence="3">
    <location>
        <begin position="291"/>
        <end position="310"/>
    </location>
</feature>
<feature type="transmembrane region" description="Helical" evidence="3">
    <location>
        <begin position="827"/>
        <end position="848"/>
    </location>
</feature>
<evidence type="ECO:0000313" key="5">
    <source>
        <dbReference type="EMBL" id="RMX39673.1"/>
    </source>
</evidence>
<feature type="transmembrane region" description="Helical" evidence="3">
    <location>
        <begin position="502"/>
        <end position="522"/>
    </location>
</feature>
<dbReference type="InterPro" id="IPR000731">
    <property type="entry name" value="SSD"/>
</dbReference>
<dbReference type="PANTHER" id="PTHR10796">
    <property type="entry name" value="PATCHED-RELATED"/>
    <property type="match status" value="1"/>
</dbReference>
<evidence type="ECO:0000313" key="6">
    <source>
        <dbReference type="Proteomes" id="UP000275408"/>
    </source>
</evidence>
<feature type="transmembrane region" description="Helical" evidence="3">
    <location>
        <begin position="322"/>
        <end position="341"/>
    </location>
</feature>
<gene>
    <name evidence="5" type="ORF">pdam_00008071</name>
</gene>
<organism evidence="5 6">
    <name type="scientific">Pocillopora damicornis</name>
    <name type="common">Cauliflower coral</name>
    <name type="synonym">Millepora damicornis</name>
    <dbReference type="NCBI Taxonomy" id="46731"/>
    <lineage>
        <taxon>Eukaryota</taxon>
        <taxon>Metazoa</taxon>
        <taxon>Cnidaria</taxon>
        <taxon>Anthozoa</taxon>
        <taxon>Hexacorallia</taxon>
        <taxon>Scleractinia</taxon>
        <taxon>Astrocoeniina</taxon>
        <taxon>Pocilloporidae</taxon>
        <taxon>Pocillopora</taxon>
    </lineage>
</organism>
<dbReference type="Gene3D" id="1.20.1640.10">
    <property type="entry name" value="Multidrug efflux transporter AcrB transmembrane domain"/>
    <property type="match status" value="2"/>
</dbReference>
<reference evidence="5 6" key="1">
    <citation type="journal article" date="2018" name="Sci. Rep.">
        <title>Comparative analysis of the Pocillopora damicornis genome highlights role of immune system in coral evolution.</title>
        <authorList>
            <person name="Cunning R."/>
            <person name="Bay R.A."/>
            <person name="Gillette P."/>
            <person name="Baker A.C."/>
            <person name="Traylor-Knowles N."/>
        </authorList>
    </citation>
    <scope>NUCLEOTIDE SEQUENCE [LARGE SCALE GENOMIC DNA]</scope>
    <source>
        <strain evidence="5">RSMAS</strain>
        <tissue evidence="5">Whole animal</tissue>
    </source>
</reference>
<keyword evidence="3" id="KW-0472">Membrane</keyword>
<feature type="region of interest" description="Disordered" evidence="2">
    <location>
        <begin position="868"/>
        <end position="995"/>
    </location>
</feature>
<dbReference type="EMBL" id="RCHS01003789">
    <property type="protein sequence ID" value="RMX39673.1"/>
    <property type="molecule type" value="Genomic_DNA"/>
</dbReference>
<dbReference type="Proteomes" id="UP000275408">
    <property type="component" value="Unassembled WGS sequence"/>
</dbReference>
<feature type="transmembrane region" description="Helical" evidence="3">
    <location>
        <begin position="725"/>
        <end position="745"/>
    </location>
</feature>
<sequence length="995" mass="110586">DVVPVSLPNWIEEECAPCCCEHRYSPCVLWSSFCSWFVRRLEIFFGCFGEGIAKYPLFVIPVCLVFVSICSVGFVWLNVEIRTVKLFIPQDSQAVLDLDLAEEYFRLKVREEIVLLVSAPDSRNVLNRDCLKQALQAHEEVVKLTSYSKLCATLSGDVAESAEKCMMINPLEVFQFNERELNVSDSQIQANITNPNLTVMRNGRPYQYNFGRMFGDVTKESGDVTGAKALQMVYFLRDPSKEEANTEVLEWEKTFIDKMTSLADTLSCFKVYYSSERSLDDAISESSGSDITLVSITFTLMITFACVMLGKFLNPLTGHSLLANAGVFAVALGILAGFGLAMWCRVPFVSMVGVLPFLILGIGIDDMFILVDELDRQQKSLTVIETVKEVMARSGATITMTTVTDLVAFAVSTSTSFPAIRYFCVYAALTVTFSYLMIVTYFVAIMSYDVRRIKAGRRDCLPFCRAPPPKENESAWDEPRPQVSNKLMNAWAKFLTHPATKVVVIIFSLASLAAGIYGATVIDESFDRRILAKDDSSLKKFLSAQEQYFKSTIPVSIVVTGNVDYGESSVQDDLKNLANIVTSNKYYENTNLSWIDTFSKYAQAYKKNIEGSNFTRELKEFLNFGQFSYFKQDLKFSDDNTIKASRIIGVMKDTTRSTDQKNAMLTLRQDLSDKSKLDAFPIARPFIFFEQYAIISRETLTNLLIAALAVLVVTSPFLLDCTVTILVVFNFVALVLELFGLMVLWDVSLNSVSMINLVMAIGFAVDYSAHIAHAYVMSDKETANERVVDALSTLGASVFMGGFSTFLGMIVLAFAASEIFRIFFRMFLGIVLFGLLHGLCILPVYLSLFCWRPAVTRPLGTRVSVESLPEEVAPENEAVDGESCGKGVAEGLNRSRDLGSASSNEGFELTEQEKVLDGKVDEQQPLKANDESGKEGTDEAGKHGSESTETGESSAHVQVERDPSAEQDPVTEESKKDTSDTFLSEETMSETSTKF</sequence>
<dbReference type="PROSITE" id="PS50156">
    <property type="entry name" value="SSD"/>
    <property type="match status" value="2"/>
</dbReference>
<name>A0A3M6TE82_POCDA</name>
<feature type="domain" description="SSD" evidence="4">
    <location>
        <begin position="290"/>
        <end position="448"/>
    </location>
</feature>
<dbReference type="GO" id="GO:0016020">
    <property type="term" value="C:membrane"/>
    <property type="evidence" value="ECO:0007669"/>
    <property type="project" value="TreeGrafter"/>
</dbReference>
<feature type="transmembrane region" description="Helical" evidence="3">
    <location>
        <begin position="423"/>
        <end position="448"/>
    </location>
</feature>
<feature type="transmembrane region" description="Helical" evidence="3">
    <location>
        <begin position="390"/>
        <end position="411"/>
    </location>
</feature>
<comment type="similarity">
    <text evidence="1">Belongs to the patched family.</text>
</comment>
<accession>A0A3M6TE82</accession>
<dbReference type="OrthoDB" id="6510177at2759"/>
<dbReference type="SUPFAM" id="SSF82866">
    <property type="entry name" value="Multidrug efflux transporter AcrB transmembrane domain"/>
    <property type="match status" value="2"/>
</dbReference>